<evidence type="ECO:0000256" key="1">
    <source>
        <dbReference type="SAM" id="MobiDB-lite"/>
    </source>
</evidence>
<protein>
    <submittedName>
        <fullName evidence="2">Uncharacterized protein</fullName>
    </submittedName>
</protein>
<feature type="compositionally biased region" description="Basic and acidic residues" evidence="1">
    <location>
        <begin position="719"/>
        <end position="752"/>
    </location>
</feature>
<feature type="compositionally biased region" description="Low complexity" evidence="1">
    <location>
        <begin position="132"/>
        <end position="148"/>
    </location>
</feature>
<feature type="compositionally biased region" description="Polar residues" evidence="1">
    <location>
        <begin position="174"/>
        <end position="198"/>
    </location>
</feature>
<feature type="compositionally biased region" description="Low complexity" evidence="1">
    <location>
        <begin position="653"/>
        <end position="672"/>
    </location>
</feature>
<organism evidence="2 3">
    <name type="scientific">Lentinula lateritia</name>
    <dbReference type="NCBI Taxonomy" id="40482"/>
    <lineage>
        <taxon>Eukaryota</taxon>
        <taxon>Fungi</taxon>
        <taxon>Dikarya</taxon>
        <taxon>Basidiomycota</taxon>
        <taxon>Agaricomycotina</taxon>
        <taxon>Agaricomycetes</taxon>
        <taxon>Agaricomycetidae</taxon>
        <taxon>Agaricales</taxon>
        <taxon>Marasmiineae</taxon>
        <taxon>Omphalotaceae</taxon>
        <taxon>Lentinula</taxon>
    </lineage>
</organism>
<feature type="compositionally biased region" description="Basic residues" evidence="1">
    <location>
        <begin position="530"/>
        <end position="543"/>
    </location>
</feature>
<feature type="region of interest" description="Disordered" evidence="1">
    <location>
        <begin position="699"/>
        <end position="777"/>
    </location>
</feature>
<feature type="compositionally biased region" description="Basic and acidic residues" evidence="1">
    <location>
        <begin position="91"/>
        <end position="120"/>
    </location>
</feature>
<feature type="region of interest" description="Disordered" evidence="1">
    <location>
        <begin position="486"/>
        <end position="673"/>
    </location>
</feature>
<sequence>MRIVATGRARQSLDYAPSLSSSLAPSSNTGSSVTASSSTSTSSAQRGSLDLLKMDFSTLLRSHSTNSNTGRKQYPVLLSDRTEVVVVDGTREAEMFHTPAEDRDNSDRTARRKSKSENKFYRFLTRSRSRSSPRTNASASIPEEIASAVVENPQNHEHSIHSRDSSWSSVGSSQKRPVSSTTSTAKPATILQSRPLSSTTTATNTTITPPTPKARRQPSPLIQKPPEPSPSAPKSPRSAKQRLHNIFGRKSSISSSGDTSPGQSNTDLENVPPILVHTDSFPKEGRGNTPRSNRNSVSRPTSPSPFPRSRQNYSEPSTSTTNSNLNPSSKLENLFKPKFFSGSRRAHSPPPAISLSHSSNEVSPMPTPSSSNSGSSNANNHVLFVSGPSKQTSTPRISRRRASTNESISSVSSVQRAAQLYAPQPRPAPGSTTVAVSLPVPRITHTPATPSRSGTAPPRLSQTHRKDSLDSGYRFRPLVMDMVDEERDSREVDVKGKGKETDDLIRSRTSSKGKESDHSSASGHKSSSANHHHRQHSTRHQTVKPKTSSITNIRSVKHGSFDFERPGWGLGASTVTRSLSGTSGNSGVTGFSRGRYSNRSGESVESASRSNNQELEKKKTTDLKSKSSKREEYKSQKRNAPAIDDPAPPYSPTPASTDPGPGRGLSSSLGRSAGKRTGIARLIGLGGYTAHGAFSFEPPVPSPISPTFSHASQESNADSGRHEEKEREKEQRRVKEEEKEKERVKDNHRYSEQDTLGVSSFSGASRNPGRKGRSLDLGIGLSWAPTRVREDVLLPGGRFANGRGLNGRISESTSSRNGLRADRTRAVDEFGVEERSKVGRDVAEMFKKALDPEGYRAFKKYVHQFDAHEIAFDGPNGIIARAQRLLDKRSNLGEESKKKLVDGLVKIVLQNA</sequence>
<evidence type="ECO:0000313" key="3">
    <source>
        <dbReference type="Proteomes" id="UP001150238"/>
    </source>
</evidence>
<feature type="compositionally biased region" description="Low complexity" evidence="1">
    <location>
        <begin position="307"/>
        <end position="329"/>
    </location>
</feature>
<feature type="compositionally biased region" description="Low complexity" evidence="1">
    <location>
        <begin position="16"/>
        <end position="43"/>
    </location>
</feature>
<accession>A0A9W9DYI3</accession>
<gene>
    <name evidence="2" type="ORF">C8J55DRAFT_251509</name>
</gene>
<feature type="compositionally biased region" description="Low complexity" evidence="1">
    <location>
        <begin position="369"/>
        <end position="380"/>
    </location>
</feature>
<feature type="compositionally biased region" description="Polar residues" evidence="1">
    <location>
        <begin position="573"/>
        <end position="613"/>
    </location>
</feature>
<feature type="compositionally biased region" description="Low complexity" evidence="1">
    <location>
        <begin position="248"/>
        <end position="264"/>
    </location>
</feature>
<comment type="caution">
    <text evidence="2">The sequence shown here is derived from an EMBL/GenBank/DDBJ whole genome shotgun (WGS) entry which is preliminary data.</text>
</comment>
<evidence type="ECO:0000313" key="2">
    <source>
        <dbReference type="EMBL" id="KAJ4491977.1"/>
    </source>
</evidence>
<feature type="compositionally biased region" description="Basic and acidic residues" evidence="1">
    <location>
        <begin position="614"/>
        <end position="635"/>
    </location>
</feature>
<dbReference type="Proteomes" id="UP001150238">
    <property type="component" value="Unassembled WGS sequence"/>
</dbReference>
<reference evidence="2" key="2">
    <citation type="journal article" date="2023" name="Proc. Natl. Acad. Sci. U.S.A.">
        <title>A global phylogenomic analysis of the shiitake genus Lentinula.</title>
        <authorList>
            <person name="Sierra-Patev S."/>
            <person name="Min B."/>
            <person name="Naranjo-Ortiz M."/>
            <person name="Looney B."/>
            <person name="Konkel Z."/>
            <person name="Slot J.C."/>
            <person name="Sakamoto Y."/>
            <person name="Steenwyk J.L."/>
            <person name="Rokas A."/>
            <person name="Carro J."/>
            <person name="Camarero S."/>
            <person name="Ferreira P."/>
            <person name="Molpeceres G."/>
            <person name="Ruiz-Duenas F.J."/>
            <person name="Serrano A."/>
            <person name="Henrissat B."/>
            <person name="Drula E."/>
            <person name="Hughes K.W."/>
            <person name="Mata J.L."/>
            <person name="Ishikawa N.K."/>
            <person name="Vargas-Isla R."/>
            <person name="Ushijima S."/>
            <person name="Smith C.A."/>
            <person name="Donoghue J."/>
            <person name="Ahrendt S."/>
            <person name="Andreopoulos W."/>
            <person name="He G."/>
            <person name="LaButti K."/>
            <person name="Lipzen A."/>
            <person name="Ng V."/>
            <person name="Riley R."/>
            <person name="Sandor L."/>
            <person name="Barry K."/>
            <person name="Martinez A.T."/>
            <person name="Xiao Y."/>
            <person name="Gibbons J.G."/>
            <person name="Terashima K."/>
            <person name="Grigoriev I.V."/>
            <person name="Hibbett D."/>
        </authorList>
    </citation>
    <scope>NUCLEOTIDE SEQUENCE</scope>
    <source>
        <strain evidence="2">Sp2 HRB7682 ss15</strain>
    </source>
</reference>
<feature type="region of interest" description="Disordered" evidence="1">
    <location>
        <begin position="91"/>
        <end position="473"/>
    </location>
</feature>
<reference evidence="2" key="1">
    <citation type="submission" date="2022-08" db="EMBL/GenBank/DDBJ databases">
        <authorList>
            <consortium name="DOE Joint Genome Institute"/>
            <person name="Min B."/>
            <person name="Riley R."/>
            <person name="Sierra-Patev S."/>
            <person name="Naranjo-Ortiz M."/>
            <person name="Looney B."/>
            <person name="Konkel Z."/>
            <person name="Slot J.C."/>
            <person name="Sakamoto Y."/>
            <person name="Steenwyk J.L."/>
            <person name="Rokas A."/>
            <person name="Carro J."/>
            <person name="Camarero S."/>
            <person name="Ferreira P."/>
            <person name="Molpeceres G."/>
            <person name="Ruiz-Duenas F.J."/>
            <person name="Serrano A."/>
            <person name="Henrissat B."/>
            <person name="Drula E."/>
            <person name="Hughes K.W."/>
            <person name="Mata J.L."/>
            <person name="Ishikawa N.K."/>
            <person name="Vargas-Isla R."/>
            <person name="Ushijima S."/>
            <person name="Smith C.A."/>
            <person name="Ahrendt S."/>
            <person name="Andreopoulos W."/>
            <person name="He G."/>
            <person name="Labutti K."/>
            <person name="Lipzen A."/>
            <person name="Ng V."/>
            <person name="Sandor L."/>
            <person name="Barry K."/>
            <person name="Martinez A.T."/>
            <person name="Xiao Y."/>
            <person name="Gibbons J.G."/>
            <person name="Terashima K."/>
            <person name="Hibbett D.S."/>
            <person name="Grigoriev I.V."/>
        </authorList>
    </citation>
    <scope>NUCLEOTIDE SEQUENCE</scope>
    <source>
        <strain evidence="2">Sp2 HRB7682 ss15</strain>
    </source>
</reference>
<feature type="compositionally biased region" description="Basic and acidic residues" evidence="1">
    <location>
        <begin position="154"/>
        <end position="164"/>
    </location>
</feature>
<proteinExistence type="predicted"/>
<feature type="compositionally biased region" description="Pro residues" evidence="1">
    <location>
        <begin position="223"/>
        <end position="233"/>
    </location>
</feature>
<feature type="compositionally biased region" description="Basic and acidic residues" evidence="1">
    <location>
        <begin position="487"/>
        <end position="518"/>
    </location>
</feature>
<feature type="compositionally biased region" description="Polar residues" evidence="1">
    <location>
        <begin position="705"/>
        <end position="718"/>
    </location>
</feature>
<feature type="compositionally biased region" description="Low complexity" evidence="1">
    <location>
        <begin position="519"/>
        <end position="529"/>
    </location>
</feature>
<feature type="compositionally biased region" description="Polar residues" evidence="1">
    <location>
        <begin position="544"/>
        <end position="554"/>
    </location>
</feature>
<dbReference type="AlphaFoldDB" id="A0A9W9DYI3"/>
<feature type="compositionally biased region" description="Low complexity" evidence="1">
    <location>
        <begin position="199"/>
        <end position="208"/>
    </location>
</feature>
<feature type="compositionally biased region" description="Polar residues" evidence="1">
    <location>
        <begin position="753"/>
        <end position="765"/>
    </location>
</feature>
<dbReference type="EMBL" id="JANVFS010000005">
    <property type="protein sequence ID" value="KAJ4491977.1"/>
    <property type="molecule type" value="Genomic_DNA"/>
</dbReference>
<name>A0A9W9DYI3_9AGAR</name>
<feature type="region of interest" description="Disordered" evidence="1">
    <location>
        <begin position="1"/>
        <end position="46"/>
    </location>
</feature>